<keyword evidence="3" id="KW-1185">Reference proteome</keyword>
<dbReference type="AlphaFoldDB" id="A0A1Z5J9C6"/>
<reference evidence="2 3" key="1">
    <citation type="journal article" date="2015" name="Plant Cell">
        <title>Oil accumulation by the oleaginous diatom Fistulifera solaris as revealed by the genome and transcriptome.</title>
        <authorList>
            <person name="Tanaka T."/>
            <person name="Maeda Y."/>
            <person name="Veluchamy A."/>
            <person name="Tanaka M."/>
            <person name="Abida H."/>
            <person name="Marechal E."/>
            <person name="Bowler C."/>
            <person name="Muto M."/>
            <person name="Sunaga Y."/>
            <person name="Tanaka M."/>
            <person name="Yoshino T."/>
            <person name="Taniguchi T."/>
            <person name="Fukuda Y."/>
            <person name="Nemoto M."/>
            <person name="Matsumoto M."/>
            <person name="Wong P.S."/>
            <person name="Aburatani S."/>
            <person name="Fujibuchi W."/>
        </authorList>
    </citation>
    <scope>NUCLEOTIDE SEQUENCE [LARGE SCALE GENOMIC DNA]</scope>
    <source>
        <strain evidence="2 3">JPCC DA0580</strain>
    </source>
</reference>
<evidence type="ECO:0000313" key="3">
    <source>
        <dbReference type="Proteomes" id="UP000198406"/>
    </source>
</evidence>
<gene>
    <name evidence="2" type="ORF">FisN_3Lu560</name>
</gene>
<comment type="caution">
    <text evidence="2">The sequence shown here is derived from an EMBL/GenBank/DDBJ whole genome shotgun (WGS) entry which is preliminary data.</text>
</comment>
<dbReference type="EMBL" id="BDSP01000016">
    <property type="protein sequence ID" value="GAX10351.1"/>
    <property type="molecule type" value="Genomic_DNA"/>
</dbReference>
<evidence type="ECO:0000256" key="1">
    <source>
        <dbReference type="SAM" id="MobiDB-lite"/>
    </source>
</evidence>
<feature type="compositionally biased region" description="Basic and acidic residues" evidence="1">
    <location>
        <begin position="110"/>
        <end position="129"/>
    </location>
</feature>
<organism evidence="2 3">
    <name type="scientific">Fistulifera solaris</name>
    <name type="common">Oleaginous diatom</name>
    <dbReference type="NCBI Taxonomy" id="1519565"/>
    <lineage>
        <taxon>Eukaryota</taxon>
        <taxon>Sar</taxon>
        <taxon>Stramenopiles</taxon>
        <taxon>Ochrophyta</taxon>
        <taxon>Bacillariophyta</taxon>
        <taxon>Bacillariophyceae</taxon>
        <taxon>Bacillariophycidae</taxon>
        <taxon>Naviculales</taxon>
        <taxon>Naviculaceae</taxon>
        <taxon>Fistulifera</taxon>
    </lineage>
</organism>
<evidence type="ECO:0000313" key="2">
    <source>
        <dbReference type="EMBL" id="GAX10351.1"/>
    </source>
</evidence>
<protein>
    <submittedName>
        <fullName evidence="2">Uncharacterized protein</fullName>
    </submittedName>
</protein>
<sequence length="153" mass="16758">MNSKGSTLRGSWLPRFGWGKRKVRNGDDDVNHIPTQVALGKVSRSVIDDDLTLESGDVFTHVKSSESDEKPFDLNATPCRLREIDDVAESAPDLNERESPTSSSPGCLKTEQRNKATSRKAQETSEKKVQKSTVPIVAAADATTIALSVWACW</sequence>
<proteinExistence type="predicted"/>
<feature type="region of interest" description="Disordered" evidence="1">
    <location>
        <begin position="85"/>
        <end position="132"/>
    </location>
</feature>
<name>A0A1Z5J9C6_FISSO</name>
<dbReference type="InParanoid" id="A0A1Z5J9C6"/>
<dbReference type="Proteomes" id="UP000198406">
    <property type="component" value="Unassembled WGS sequence"/>
</dbReference>
<accession>A0A1Z5J9C6</accession>